<organism evidence="2 3">
    <name type="scientific">Lophiostoma macrostomum CBS 122681</name>
    <dbReference type="NCBI Taxonomy" id="1314788"/>
    <lineage>
        <taxon>Eukaryota</taxon>
        <taxon>Fungi</taxon>
        <taxon>Dikarya</taxon>
        <taxon>Ascomycota</taxon>
        <taxon>Pezizomycotina</taxon>
        <taxon>Dothideomycetes</taxon>
        <taxon>Pleosporomycetidae</taxon>
        <taxon>Pleosporales</taxon>
        <taxon>Lophiostomataceae</taxon>
        <taxon>Lophiostoma</taxon>
    </lineage>
</organism>
<evidence type="ECO:0000313" key="2">
    <source>
        <dbReference type="EMBL" id="KAF2654594.1"/>
    </source>
</evidence>
<gene>
    <name evidence="2" type="ORF">K491DRAFT_693637</name>
</gene>
<protein>
    <submittedName>
        <fullName evidence="2">Uncharacterized protein</fullName>
    </submittedName>
</protein>
<feature type="compositionally biased region" description="Polar residues" evidence="1">
    <location>
        <begin position="1"/>
        <end position="13"/>
    </location>
</feature>
<feature type="compositionally biased region" description="Low complexity" evidence="1">
    <location>
        <begin position="26"/>
        <end position="41"/>
    </location>
</feature>
<dbReference type="AlphaFoldDB" id="A0A6A6T7Q7"/>
<dbReference type="Proteomes" id="UP000799324">
    <property type="component" value="Unassembled WGS sequence"/>
</dbReference>
<evidence type="ECO:0000313" key="3">
    <source>
        <dbReference type="Proteomes" id="UP000799324"/>
    </source>
</evidence>
<dbReference type="EMBL" id="MU004361">
    <property type="protein sequence ID" value="KAF2654594.1"/>
    <property type="molecule type" value="Genomic_DNA"/>
</dbReference>
<reference evidence="2" key="1">
    <citation type="journal article" date="2020" name="Stud. Mycol.">
        <title>101 Dothideomycetes genomes: a test case for predicting lifestyles and emergence of pathogens.</title>
        <authorList>
            <person name="Haridas S."/>
            <person name="Albert R."/>
            <person name="Binder M."/>
            <person name="Bloem J."/>
            <person name="Labutti K."/>
            <person name="Salamov A."/>
            <person name="Andreopoulos B."/>
            <person name="Baker S."/>
            <person name="Barry K."/>
            <person name="Bills G."/>
            <person name="Bluhm B."/>
            <person name="Cannon C."/>
            <person name="Castanera R."/>
            <person name="Culley D."/>
            <person name="Daum C."/>
            <person name="Ezra D."/>
            <person name="Gonzalez J."/>
            <person name="Henrissat B."/>
            <person name="Kuo A."/>
            <person name="Liang C."/>
            <person name="Lipzen A."/>
            <person name="Lutzoni F."/>
            <person name="Magnuson J."/>
            <person name="Mondo S."/>
            <person name="Nolan M."/>
            <person name="Ohm R."/>
            <person name="Pangilinan J."/>
            <person name="Park H.-J."/>
            <person name="Ramirez L."/>
            <person name="Alfaro M."/>
            <person name="Sun H."/>
            <person name="Tritt A."/>
            <person name="Yoshinaga Y."/>
            <person name="Zwiers L.-H."/>
            <person name="Turgeon B."/>
            <person name="Goodwin S."/>
            <person name="Spatafora J."/>
            <person name="Crous P."/>
            <person name="Grigoriev I."/>
        </authorList>
    </citation>
    <scope>NUCLEOTIDE SEQUENCE</scope>
    <source>
        <strain evidence="2">CBS 122681</strain>
    </source>
</reference>
<name>A0A6A6T7Q7_9PLEO</name>
<proteinExistence type="predicted"/>
<feature type="region of interest" description="Disordered" evidence="1">
    <location>
        <begin position="1"/>
        <end position="48"/>
    </location>
</feature>
<sequence>MAKNTPQSPNLDNNKPFKSPYQQARIITSHTTHSSPPSISTLQPAPGEYRPRPEIPGCQCITILGFWLNENCDHEPWVIRTIRCALHEDNCTRCDEEGCCEYTTNGEGPWRAAKRQRWLDVTLANGERKTYTGCEKCEPGERPVSQRVDILGRPV</sequence>
<keyword evidence="3" id="KW-1185">Reference proteome</keyword>
<evidence type="ECO:0000256" key="1">
    <source>
        <dbReference type="SAM" id="MobiDB-lite"/>
    </source>
</evidence>
<accession>A0A6A6T7Q7</accession>